<reference evidence="3 4" key="1">
    <citation type="submission" date="2020-10" db="EMBL/GenBank/DDBJ databases">
        <title>Draft genome of Ramlibacter aquaticus LMG 30558.</title>
        <authorList>
            <person name="Props R."/>
        </authorList>
    </citation>
    <scope>NUCLEOTIDE SEQUENCE [LARGE SCALE GENOMIC DNA]</scope>
    <source>
        <strain evidence="3 4">LMG 30558</strain>
    </source>
</reference>
<evidence type="ECO:0000259" key="2">
    <source>
        <dbReference type="Pfam" id="PF22308"/>
    </source>
</evidence>
<feature type="domain" description="DUF6969" evidence="2">
    <location>
        <begin position="31"/>
        <end position="229"/>
    </location>
</feature>
<evidence type="ECO:0000313" key="3">
    <source>
        <dbReference type="EMBL" id="MBE7942752.1"/>
    </source>
</evidence>
<feature type="region of interest" description="Disordered" evidence="1">
    <location>
        <begin position="1"/>
        <end position="27"/>
    </location>
</feature>
<organism evidence="3 4">
    <name type="scientific">Ramlibacter aquaticus</name>
    <dbReference type="NCBI Taxonomy" id="2780094"/>
    <lineage>
        <taxon>Bacteria</taxon>
        <taxon>Pseudomonadati</taxon>
        <taxon>Pseudomonadota</taxon>
        <taxon>Betaproteobacteria</taxon>
        <taxon>Burkholderiales</taxon>
        <taxon>Comamonadaceae</taxon>
        <taxon>Ramlibacter</taxon>
    </lineage>
</organism>
<evidence type="ECO:0000256" key="1">
    <source>
        <dbReference type="SAM" id="MobiDB-lite"/>
    </source>
</evidence>
<evidence type="ECO:0000313" key="4">
    <source>
        <dbReference type="Proteomes" id="UP000715965"/>
    </source>
</evidence>
<comment type="caution">
    <text evidence="3">The sequence shown here is derived from an EMBL/GenBank/DDBJ whole genome shotgun (WGS) entry which is preliminary data.</text>
</comment>
<protein>
    <recommendedName>
        <fullName evidence="2">DUF6969 domain-containing protein</fullName>
    </recommendedName>
</protein>
<dbReference type="InterPro" id="IPR054242">
    <property type="entry name" value="DUF6969"/>
</dbReference>
<sequence length="239" mass="26629">MRRQVRAQELSRVSGGRRLEKGSSGESGAGSLLLSAYAALAGRGAHLFGDLLEGQALRQWEHYPQDDATDASGGYQWFYHSHSPEDRQETAEHGHIHLFARRPLWGRRLRSRAEKEFSQLCGLPRANPNTRHLLAIGFDAKGVPMSLFTVNSWVTGDLMLSGDLTLEVLASMRLDTGHPEIDTVIESTVHLCMPEISELMRARDRALAAHAGPDRLEDRSRERLSQIRIDLDTKLEGVA</sequence>
<accession>A0ABR9SLW9</accession>
<keyword evidence="4" id="KW-1185">Reference proteome</keyword>
<name>A0ABR9SLW9_9BURK</name>
<dbReference type="Pfam" id="PF22308">
    <property type="entry name" value="DUF6969"/>
    <property type="match status" value="1"/>
</dbReference>
<dbReference type="EMBL" id="JADDOJ010000132">
    <property type="protein sequence ID" value="MBE7942752.1"/>
    <property type="molecule type" value="Genomic_DNA"/>
</dbReference>
<gene>
    <name evidence="3" type="ORF">IM725_19455</name>
</gene>
<proteinExistence type="predicted"/>
<dbReference type="Proteomes" id="UP000715965">
    <property type="component" value="Unassembled WGS sequence"/>
</dbReference>